<dbReference type="Proteomes" id="UP000011223">
    <property type="component" value="Unassembled WGS sequence"/>
</dbReference>
<name>R1ID48_9GAMM</name>
<evidence type="ECO:0000259" key="3">
    <source>
        <dbReference type="Pfam" id="PF13505"/>
    </source>
</evidence>
<dbReference type="InterPro" id="IPR011250">
    <property type="entry name" value="OMP/PagP_B-barrel"/>
</dbReference>
<dbReference type="AlphaFoldDB" id="R1ID48"/>
<reference evidence="4 5" key="1">
    <citation type="journal article" date="2014" name="PLoS ONE">
        <title>Grimontia indica AK16(T), sp. nov., Isolated from a Seawater Sample Reports the Presence of Pathogenic Genes Similar to Vibrio Genus.</title>
        <authorList>
            <person name="Singh A."/>
            <person name="Vaidya B."/>
            <person name="Khatri I."/>
            <person name="Srinivas T.N."/>
            <person name="Subramanian S."/>
            <person name="Korpole S."/>
            <person name="Pinnaka A.K."/>
        </authorList>
    </citation>
    <scope>NUCLEOTIDE SEQUENCE [LARGE SCALE GENOMIC DNA]</scope>
    <source>
        <strain evidence="4 5">AK16</strain>
    </source>
</reference>
<dbReference type="Gene3D" id="2.40.160.20">
    <property type="match status" value="1"/>
</dbReference>
<dbReference type="GO" id="GO:0019867">
    <property type="term" value="C:outer membrane"/>
    <property type="evidence" value="ECO:0007669"/>
    <property type="project" value="InterPro"/>
</dbReference>
<feature type="chain" id="PRO_5004361453" description="Outer membrane protein beta-barrel domain-containing protein" evidence="2">
    <location>
        <begin position="20"/>
        <end position="184"/>
    </location>
</feature>
<keyword evidence="1 2" id="KW-0732">Signal</keyword>
<evidence type="ECO:0000256" key="1">
    <source>
        <dbReference type="ARBA" id="ARBA00022729"/>
    </source>
</evidence>
<comment type="caution">
    <text evidence="4">The sequence shown here is derived from an EMBL/GenBank/DDBJ whole genome shotgun (WGS) entry which is preliminary data.</text>
</comment>
<feature type="signal peptide" evidence="2">
    <location>
        <begin position="1"/>
        <end position="19"/>
    </location>
</feature>
<evidence type="ECO:0000313" key="4">
    <source>
        <dbReference type="EMBL" id="EOD78681.1"/>
    </source>
</evidence>
<accession>R1ID48</accession>
<dbReference type="eggNOG" id="ENOG502ZH9E">
    <property type="taxonomic scope" value="Bacteria"/>
</dbReference>
<gene>
    <name evidence="4" type="ORF">D515_02673</name>
</gene>
<organism evidence="4 5">
    <name type="scientific">Grimontia indica</name>
    <dbReference type="NCBI Taxonomy" id="1056512"/>
    <lineage>
        <taxon>Bacteria</taxon>
        <taxon>Pseudomonadati</taxon>
        <taxon>Pseudomonadota</taxon>
        <taxon>Gammaproteobacteria</taxon>
        <taxon>Vibrionales</taxon>
        <taxon>Vibrionaceae</taxon>
        <taxon>Grimontia</taxon>
    </lineage>
</organism>
<keyword evidence="5" id="KW-1185">Reference proteome</keyword>
<dbReference type="InterPro" id="IPR027385">
    <property type="entry name" value="Beta-barrel_OMP"/>
</dbReference>
<dbReference type="SUPFAM" id="SSF56925">
    <property type="entry name" value="OMPA-like"/>
    <property type="match status" value="1"/>
</dbReference>
<protein>
    <recommendedName>
        <fullName evidence="3">Outer membrane protein beta-barrel domain-containing protein</fullName>
    </recommendedName>
</protein>
<proteinExistence type="predicted"/>
<dbReference type="EMBL" id="ANFM02000030">
    <property type="protein sequence ID" value="EOD78681.1"/>
    <property type="molecule type" value="Genomic_DNA"/>
</dbReference>
<evidence type="ECO:0000256" key="2">
    <source>
        <dbReference type="SAM" id="SignalP"/>
    </source>
</evidence>
<feature type="domain" description="Outer membrane protein beta-barrel" evidence="3">
    <location>
        <begin position="9"/>
        <end position="184"/>
    </location>
</feature>
<dbReference type="RefSeq" id="WP_002540217.1">
    <property type="nucleotide sequence ID" value="NZ_ANFM02000030.1"/>
</dbReference>
<dbReference type="Pfam" id="PF13505">
    <property type="entry name" value="OMP_b-brl"/>
    <property type="match status" value="1"/>
</dbReference>
<sequence>MKKAVLAGSIFLLPLSALAADFSGHRAGVGFISADIENIYGERVDWGNGFKLEYGYDINRIVGVNVSYSNTSDSVELIADGKRYGTNLKTNTYKLDADIGYTFDLNQFHVKPYGVIGLASYKDKYEFHAGDAGSASSSYSDSAIYVGAGVRATFNDTIYTDLRIDRLTDDAFTDHFSLSIGYKF</sequence>
<dbReference type="NCBIfam" id="TIGR01414">
    <property type="entry name" value="autotrans_barl"/>
    <property type="match status" value="1"/>
</dbReference>
<dbReference type="InterPro" id="IPR006315">
    <property type="entry name" value="OM_autotransptr_brl_dom"/>
</dbReference>
<evidence type="ECO:0000313" key="5">
    <source>
        <dbReference type="Proteomes" id="UP000011223"/>
    </source>
</evidence>